<dbReference type="EMBL" id="BAAAQF010000006">
    <property type="protein sequence ID" value="GAA1674249.1"/>
    <property type="molecule type" value="Genomic_DNA"/>
</dbReference>
<evidence type="ECO:0000259" key="2">
    <source>
        <dbReference type="Pfam" id="PF25547"/>
    </source>
</evidence>
<keyword evidence="4" id="KW-1185">Reference proteome</keyword>
<keyword evidence="1" id="KW-0472">Membrane</keyword>
<accession>A0ABN2GNK9</accession>
<name>A0ABN2GNK9_9ACTN</name>
<proteinExistence type="predicted"/>
<evidence type="ECO:0000313" key="3">
    <source>
        <dbReference type="EMBL" id="GAA1674249.1"/>
    </source>
</evidence>
<organism evidence="3 4">
    <name type="scientific">Glycomyces endophyticus</name>
    <dbReference type="NCBI Taxonomy" id="480996"/>
    <lineage>
        <taxon>Bacteria</taxon>
        <taxon>Bacillati</taxon>
        <taxon>Actinomycetota</taxon>
        <taxon>Actinomycetes</taxon>
        <taxon>Glycomycetales</taxon>
        <taxon>Glycomycetaceae</taxon>
        <taxon>Glycomyces</taxon>
    </lineage>
</organism>
<dbReference type="Proteomes" id="UP001499851">
    <property type="component" value="Unassembled WGS sequence"/>
</dbReference>
<dbReference type="InterPro" id="IPR057746">
    <property type="entry name" value="CpnT-like_N"/>
</dbReference>
<gene>
    <name evidence="3" type="ORF">GCM10009830_20820</name>
</gene>
<feature type="domain" description="Outer membrane channel protein CpnT-like N-terminal" evidence="2">
    <location>
        <begin position="25"/>
        <end position="149"/>
    </location>
</feature>
<evidence type="ECO:0000256" key="1">
    <source>
        <dbReference type="SAM" id="Phobius"/>
    </source>
</evidence>
<keyword evidence="1" id="KW-1133">Transmembrane helix</keyword>
<feature type="transmembrane region" description="Helical" evidence="1">
    <location>
        <begin position="96"/>
        <end position="115"/>
    </location>
</feature>
<sequence length="168" mass="17247">MNGRGADMTITLPDWLTEPMSWTGFEFPTADEDKIAELGTAWTELAGTLRPLTEQAAAAAAEVWGESSGDDIEAFQTWWEGPDSPKKSLEEGVEGALVAGQALQLCALIVIALKIHIIVELVAAVIAIIAAAVAGGGAGAAVAAAVKTALKEAVGALIEHALTSLLEG</sequence>
<evidence type="ECO:0000313" key="4">
    <source>
        <dbReference type="Proteomes" id="UP001499851"/>
    </source>
</evidence>
<reference evidence="3 4" key="1">
    <citation type="journal article" date="2019" name="Int. J. Syst. Evol. Microbiol.">
        <title>The Global Catalogue of Microorganisms (GCM) 10K type strain sequencing project: providing services to taxonomists for standard genome sequencing and annotation.</title>
        <authorList>
            <consortium name="The Broad Institute Genomics Platform"/>
            <consortium name="The Broad Institute Genome Sequencing Center for Infectious Disease"/>
            <person name="Wu L."/>
            <person name="Ma J."/>
        </authorList>
    </citation>
    <scope>NUCLEOTIDE SEQUENCE [LARGE SCALE GENOMIC DNA]</scope>
    <source>
        <strain evidence="3 4">JCM 16001</strain>
    </source>
</reference>
<keyword evidence="1" id="KW-0812">Transmembrane</keyword>
<feature type="transmembrane region" description="Helical" evidence="1">
    <location>
        <begin position="121"/>
        <end position="146"/>
    </location>
</feature>
<protein>
    <recommendedName>
        <fullName evidence="2">Outer membrane channel protein CpnT-like N-terminal domain-containing protein</fullName>
    </recommendedName>
</protein>
<dbReference type="Pfam" id="PF25547">
    <property type="entry name" value="WXG100_2"/>
    <property type="match status" value="1"/>
</dbReference>
<comment type="caution">
    <text evidence="3">The sequence shown here is derived from an EMBL/GenBank/DDBJ whole genome shotgun (WGS) entry which is preliminary data.</text>
</comment>